<dbReference type="Proteomes" id="UP000490980">
    <property type="component" value="Unassembled WGS sequence"/>
</dbReference>
<dbReference type="EMBL" id="JAARLZ010000011">
    <property type="protein sequence ID" value="NII08284.1"/>
    <property type="molecule type" value="Genomic_DNA"/>
</dbReference>
<keyword evidence="1" id="KW-0732">Signal</keyword>
<evidence type="ECO:0008006" key="4">
    <source>
        <dbReference type="Google" id="ProtNLM"/>
    </source>
</evidence>
<organism evidence="2 3">
    <name type="scientific">Luteibacter anthropi</name>
    <dbReference type="NCBI Taxonomy" id="564369"/>
    <lineage>
        <taxon>Bacteria</taxon>
        <taxon>Pseudomonadati</taxon>
        <taxon>Pseudomonadota</taxon>
        <taxon>Gammaproteobacteria</taxon>
        <taxon>Lysobacterales</taxon>
        <taxon>Rhodanobacteraceae</taxon>
        <taxon>Luteibacter</taxon>
    </lineage>
</organism>
<feature type="signal peptide" evidence="1">
    <location>
        <begin position="1"/>
        <end position="21"/>
    </location>
</feature>
<evidence type="ECO:0000313" key="2">
    <source>
        <dbReference type="EMBL" id="NII08284.1"/>
    </source>
</evidence>
<comment type="caution">
    <text evidence="2">The sequence shown here is derived from an EMBL/GenBank/DDBJ whole genome shotgun (WGS) entry which is preliminary data.</text>
</comment>
<proteinExistence type="predicted"/>
<reference evidence="2 3" key="1">
    <citation type="submission" date="2020-03" db="EMBL/GenBank/DDBJ databases">
        <authorList>
            <person name="Lai Q."/>
        </authorList>
    </citation>
    <scope>NUCLEOTIDE SEQUENCE [LARGE SCALE GENOMIC DNA]</scope>
    <source>
        <strain evidence="2 3">CCUG 25036</strain>
    </source>
</reference>
<accession>A0A7X5ZJX5</accession>
<keyword evidence="3" id="KW-1185">Reference proteome</keyword>
<protein>
    <recommendedName>
        <fullName evidence="4">Secreted protein</fullName>
    </recommendedName>
</protein>
<evidence type="ECO:0000256" key="1">
    <source>
        <dbReference type="SAM" id="SignalP"/>
    </source>
</evidence>
<evidence type="ECO:0000313" key="3">
    <source>
        <dbReference type="Proteomes" id="UP000490980"/>
    </source>
</evidence>
<dbReference type="RefSeq" id="WP_166950885.1">
    <property type="nucleotide sequence ID" value="NZ_CP077072.1"/>
</dbReference>
<dbReference type="AlphaFoldDB" id="A0A7X5ZJX5"/>
<gene>
    <name evidence="2" type="ORF">HBF25_18010</name>
</gene>
<feature type="chain" id="PRO_5030618679" description="Secreted protein" evidence="1">
    <location>
        <begin position="22"/>
        <end position="148"/>
    </location>
</feature>
<sequence length="148" mass="16158">MTKHVIRAFVVGLLASGFSFATLAGTADTRGASAVADAWIGHEAADLLMQWPVDRGFQQTEMENGATAYEYHFGTEAYHAKGSTSTLGAGPTPGGVMQTISYYDYWVPAQTHCVVVFFANRDGIIDDYKFNGERCKPYMSSWGKPKKS</sequence>
<name>A0A7X5ZJX5_9GAMM</name>